<dbReference type="SUPFAM" id="SSF54171">
    <property type="entry name" value="DNA-binding domain"/>
    <property type="match status" value="1"/>
</dbReference>
<name>A0A0F9KCM6_9ZZZZ</name>
<dbReference type="InterPro" id="IPR036955">
    <property type="entry name" value="AP2/ERF_dom_sf"/>
</dbReference>
<dbReference type="InterPro" id="IPR016177">
    <property type="entry name" value="DNA-bd_dom_sf"/>
</dbReference>
<evidence type="ECO:0008006" key="2">
    <source>
        <dbReference type="Google" id="ProtNLM"/>
    </source>
</evidence>
<dbReference type="GO" id="GO:0003700">
    <property type="term" value="F:DNA-binding transcription factor activity"/>
    <property type="evidence" value="ECO:0007669"/>
    <property type="project" value="InterPro"/>
</dbReference>
<protein>
    <recommendedName>
        <fullName evidence="2">AP2/ERF domain-containing protein</fullName>
    </recommendedName>
</protein>
<comment type="caution">
    <text evidence="1">The sequence shown here is derived from an EMBL/GenBank/DDBJ whole genome shotgun (WGS) entry which is preliminary data.</text>
</comment>
<dbReference type="AlphaFoldDB" id="A0A0F9KCM6"/>
<organism evidence="1">
    <name type="scientific">marine sediment metagenome</name>
    <dbReference type="NCBI Taxonomy" id="412755"/>
    <lineage>
        <taxon>unclassified sequences</taxon>
        <taxon>metagenomes</taxon>
        <taxon>ecological metagenomes</taxon>
    </lineage>
</organism>
<evidence type="ECO:0000313" key="1">
    <source>
        <dbReference type="EMBL" id="KKM19908.1"/>
    </source>
</evidence>
<dbReference type="EMBL" id="LAZR01013880">
    <property type="protein sequence ID" value="KKM19908.1"/>
    <property type="molecule type" value="Genomic_DNA"/>
</dbReference>
<accession>A0A0F9KCM6</accession>
<dbReference type="GO" id="GO:0003677">
    <property type="term" value="F:DNA binding"/>
    <property type="evidence" value="ECO:0007669"/>
    <property type="project" value="InterPro"/>
</dbReference>
<gene>
    <name evidence="1" type="ORF">LCGC14_1650830</name>
</gene>
<reference evidence="1" key="1">
    <citation type="journal article" date="2015" name="Nature">
        <title>Complex archaea that bridge the gap between prokaryotes and eukaryotes.</title>
        <authorList>
            <person name="Spang A."/>
            <person name="Saw J.H."/>
            <person name="Jorgensen S.L."/>
            <person name="Zaremba-Niedzwiedzka K."/>
            <person name="Martijn J."/>
            <person name="Lind A.E."/>
            <person name="van Eijk R."/>
            <person name="Schleper C."/>
            <person name="Guy L."/>
            <person name="Ettema T.J."/>
        </authorList>
    </citation>
    <scope>NUCLEOTIDE SEQUENCE</scope>
</reference>
<sequence>MKLSVSKGCTPESWEYFIMSYITHGLRKHSLYNRWASMVQRCTNKKCIDYPLYGGRGINVYTAWVKNFKLFYNYVMALPDAMEQGYSIDRIDNDGDYEQGNIRWVTNHYQTINQRISKRNISGYVGVDKHGQKYKSRIKVHGDRIYLGLYDTKEEAVEARNKFIIASKLFEYPIQKIR</sequence>
<dbReference type="Gene3D" id="3.30.730.10">
    <property type="entry name" value="AP2/ERF domain"/>
    <property type="match status" value="1"/>
</dbReference>
<proteinExistence type="predicted"/>